<dbReference type="InterPro" id="IPR019539">
    <property type="entry name" value="GalKase_N"/>
</dbReference>
<evidence type="ECO:0000313" key="5">
    <source>
        <dbReference type="Proteomes" id="UP000214689"/>
    </source>
</evidence>
<organism evidence="4 5">
    <name type="scientific">Mogibacterium pumilum</name>
    <dbReference type="NCBI Taxonomy" id="86332"/>
    <lineage>
        <taxon>Bacteria</taxon>
        <taxon>Bacillati</taxon>
        <taxon>Bacillota</taxon>
        <taxon>Clostridia</taxon>
        <taxon>Peptostreptococcales</taxon>
        <taxon>Anaerovoracaceae</taxon>
        <taxon>Mogibacterium</taxon>
    </lineage>
</organism>
<evidence type="ECO:0000256" key="2">
    <source>
        <dbReference type="ARBA" id="ARBA00022840"/>
    </source>
</evidence>
<dbReference type="AlphaFoldDB" id="A0A223ARV7"/>
<evidence type="ECO:0000256" key="1">
    <source>
        <dbReference type="ARBA" id="ARBA00022741"/>
    </source>
</evidence>
<dbReference type="Gene3D" id="3.30.70.890">
    <property type="entry name" value="GHMP kinase, C-terminal domain"/>
    <property type="match status" value="1"/>
</dbReference>
<dbReference type="GO" id="GO:0005524">
    <property type="term" value="F:ATP binding"/>
    <property type="evidence" value="ECO:0007669"/>
    <property type="project" value="UniProtKB-KW"/>
</dbReference>
<protein>
    <recommendedName>
        <fullName evidence="3">Galactokinase N-terminal domain-containing protein</fullName>
    </recommendedName>
</protein>
<gene>
    <name evidence="4" type="ORF">AXF17_04015</name>
</gene>
<evidence type="ECO:0000313" key="4">
    <source>
        <dbReference type="EMBL" id="ASS37700.1"/>
    </source>
</evidence>
<dbReference type="SUPFAM" id="SSF55060">
    <property type="entry name" value="GHMP Kinase, C-terminal domain"/>
    <property type="match status" value="1"/>
</dbReference>
<dbReference type="SUPFAM" id="SSF54211">
    <property type="entry name" value="Ribosomal protein S5 domain 2-like"/>
    <property type="match status" value="1"/>
</dbReference>
<accession>A0A223ARV7</accession>
<dbReference type="OrthoDB" id="250531at2"/>
<dbReference type="Gene3D" id="3.30.230.10">
    <property type="match status" value="1"/>
</dbReference>
<dbReference type="InterPro" id="IPR036554">
    <property type="entry name" value="GHMP_kinase_C_sf"/>
</dbReference>
<dbReference type="Pfam" id="PF10509">
    <property type="entry name" value="GalKase_gal_bdg"/>
    <property type="match status" value="1"/>
</dbReference>
<sequence length="433" mass="47910">MKTTNKLLFELNDGVYDSLLEDTASTIEISRLRGRLCNAISGFEKDFGQMEVSVYSAPFAIPLLGDFTEAQNGAVLSAAIDSELVVVICESEDKMVHVYSEAEGILELDPWGLRRNENEVRTEKGLVRGMLAELKLRGYKIGGFNAYVLGRAPFNLNEIYVPTFEVVMTRAIFELFNLGELNKYELAEIGQCASNSHYDVPSGTARQLASCMGGFSFADFKKPGLPISSKVLGEVLPRDYRLVLTKLYPKAILNERTDIAALGDIVHELRQVAGIIGARVLRDVNNDVLIGYAEEIRDKLGDRALLRAFCYMGEIVRTLEASSYIITNDIERFINTFKSASDSRFKYLQSYGVAGAPTFEELAIAISVSDELLYDSGTTAIIGDGRQGISAAIAATGRVESYIKSMQKIFGDDNGTEISEIYEFSKTRQFRLI</sequence>
<dbReference type="GO" id="GO:0005975">
    <property type="term" value="P:carbohydrate metabolic process"/>
    <property type="evidence" value="ECO:0007669"/>
    <property type="project" value="UniProtKB-ARBA"/>
</dbReference>
<reference evidence="5" key="1">
    <citation type="submission" date="2016-05" db="EMBL/GenBank/DDBJ databases">
        <authorList>
            <person name="Holder M.E."/>
            <person name="Ajami N.J."/>
            <person name="Petrosino J.F."/>
        </authorList>
    </citation>
    <scope>NUCLEOTIDE SEQUENCE [LARGE SCALE GENOMIC DNA]</scope>
    <source>
        <strain evidence="5">ATCC 700696</strain>
    </source>
</reference>
<dbReference type="InterPro" id="IPR014721">
    <property type="entry name" value="Ribsml_uS5_D2-typ_fold_subgr"/>
</dbReference>
<proteinExistence type="predicted"/>
<evidence type="ECO:0000259" key="3">
    <source>
        <dbReference type="Pfam" id="PF10509"/>
    </source>
</evidence>
<dbReference type="RefSeq" id="WP_094233928.1">
    <property type="nucleotide sequence ID" value="NZ_CP016199.1"/>
</dbReference>
<keyword evidence="1" id="KW-0547">Nucleotide-binding</keyword>
<feature type="domain" description="Galactokinase N-terminal" evidence="3">
    <location>
        <begin position="43"/>
        <end position="88"/>
    </location>
</feature>
<keyword evidence="2" id="KW-0067">ATP-binding</keyword>
<keyword evidence="5" id="KW-1185">Reference proteome</keyword>
<dbReference type="InterPro" id="IPR020568">
    <property type="entry name" value="Ribosomal_Su5_D2-typ_SF"/>
</dbReference>
<dbReference type="EMBL" id="CP016199">
    <property type="protein sequence ID" value="ASS37700.1"/>
    <property type="molecule type" value="Genomic_DNA"/>
</dbReference>
<dbReference type="Proteomes" id="UP000214689">
    <property type="component" value="Chromosome"/>
</dbReference>
<name>A0A223ARV7_9FIRM</name>